<proteinExistence type="predicted"/>
<sequence length="140" mass="15651">MSYERRANSPLAEMSRVLLRLHKALLDDERLAYERVHGRIASNGAFLQLVLGDPWFAWLRPLSQLMVRVDELDESREPAAPDDIATLVASARTLLTPSEEGEGFGRHYYDALQRSPDVGLAHAEVRALLARPASGKECIK</sequence>
<dbReference type="STRING" id="1325564.NSJP_1017"/>
<organism evidence="1 2">
    <name type="scientific">Nitrospira japonica</name>
    <dbReference type="NCBI Taxonomy" id="1325564"/>
    <lineage>
        <taxon>Bacteria</taxon>
        <taxon>Pseudomonadati</taxon>
        <taxon>Nitrospirota</taxon>
        <taxon>Nitrospiria</taxon>
        <taxon>Nitrospirales</taxon>
        <taxon>Nitrospiraceae</taxon>
        <taxon>Nitrospira</taxon>
    </lineage>
</organism>
<gene>
    <name evidence="1" type="ORF">NSJP_1017</name>
</gene>
<name>A0A1W1I2T4_9BACT</name>
<reference evidence="1 2" key="1">
    <citation type="submission" date="2017-03" db="EMBL/GenBank/DDBJ databases">
        <authorList>
            <person name="Afonso C.L."/>
            <person name="Miller P.J."/>
            <person name="Scott M.A."/>
            <person name="Spackman E."/>
            <person name="Goraichik I."/>
            <person name="Dimitrov K.M."/>
            <person name="Suarez D.L."/>
            <person name="Swayne D.E."/>
        </authorList>
    </citation>
    <scope>NUCLEOTIDE SEQUENCE [LARGE SCALE GENOMIC DNA]</scope>
    <source>
        <strain evidence="1">Genome sequencing of Nitrospira japonica strain NJ11</strain>
    </source>
</reference>
<evidence type="ECO:0000313" key="2">
    <source>
        <dbReference type="Proteomes" id="UP000192042"/>
    </source>
</evidence>
<evidence type="ECO:0000313" key="1">
    <source>
        <dbReference type="EMBL" id="SLM47189.1"/>
    </source>
</evidence>
<accession>A0A1W1I2T4</accession>
<keyword evidence="2" id="KW-1185">Reference proteome</keyword>
<dbReference type="OrthoDB" id="462384at2"/>
<protein>
    <submittedName>
        <fullName evidence="1">Uncharacterized protein</fullName>
    </submittedName>
</protein>
<dbReference type="Proteomes" id="UP000192042">
    <property type="component" value="Chromosome I"/>
</dbReference>
<dbReference type="EMBL" id="LT828648">
    <property type="protein sequence ID" value="SLM47189.1"/>
    <property type="molecule type" value="Genomic_DNA"/>
</dbReference>
<dbReference type="KEGG" id="nja:NSJP_1017"/>
<dbReference type="AlphaFoldDB" id="A0A1W1I2T4"/>
<dbReference type="RefSeq" id="WP_080885764.1">
    <property type="nucleotide sequence ID" value="NZ_LT828648.1"/>
</dbReference>